<evidence type="ECO:0000256" key="4">
    <source>
        <dbReference type="SAM" id="MobiDB-lite"/>
    </source>
</evidence>
<dbReference type="CDD" id="cd00568">
    <property type="entry name" value="TPP_enzymes"/>
    <property type="match status" value="1"/>
</dbReference>
<proteinExistence type="inferred from homology"/>
<dbReference type="InterPro" id="IPR029035">
    <property type="entry name" value="DHS-like_NAD/FAD-binding_dom"/>
</dbReference>
<dbReference type="GO" id="GO:0009099">
    <property type="term" value="P:L-valine biosynthetic process"/>
    <property type="evidence" value="ECO:0007669"/>
    <property type="project" value="TreeGrafter"/>
</dbReference>
<dbReference type="InterPro" id="IPR011766">
    <property type="entry name" value="TPP_enzyme_TPP-bd"/>
</dbReference>
<organism evidence="8 9">
    <name type="scientific">Actinomadura mexicana</name>
    <dbReference type="NCBI Taxonomy" id="134959"/>
    <lineage>
        <taxon>Bacteria</taxon>
        <taxon>Bacillati</taxon>
        <taxon>Actinomycetota</taxon>
        <taxon>Actinomycetes</taxon>
        <taxon>Streptosporangiales</taxon>
        <taxon>Thermomonosporaceae</taxon>
        <taxon>Actinomadura</taxon>
    </lineage>
</organism>
<dbReference type="GO" id="GO:0050660">
    <property type="term" value="F:flavin adenine dinucleotide binding"/>
    <property type="evidence" value="ECO:0007669"/>
    <property type="project" value="TreeGrafter"/>
</dbReference>
<protein>
    <submittedName>
        <fullName evidence="8">Acetolactate synthase large subunit</fullName>
    </submittedName>
</protein>
<dbReference type="GO" id="GO:0030976">
    <property type="term" value="F:thiamine pyrophosphate binding"/>
    <property type="evidence" value="ECO:0007669"/>
    <property type="project" value="InterPro"/>
</dbReference>
<dbReference type="InterPro" id="IPR029061">
    <property type="entry name" value="THDP-binding"/>
</dbReference>
<evidence type="ECO:0000259" key="6">
    <source>
        <dbReference type="Pfam" id="PF02775"/>
    </source>
</evidence>
<dbReference type="GO" id="GO:0005948">
    <property type="term" value="C:acetolactate synthase complex"/>
    <property type="evidence" value="ECO:0007669"/>
    <property type="project" value="TreeGrafter"/>
</dbReference>
<dbReference type="SUPFAM" id="SSF52518">
    <property type="entry name" value="Thiamin diphosphate-binding fold (THDP-binding)"/>
    <property type="match status" value="2"/>
</dbReference>
<comment type="similarity">
    <text evidence="1 3">Belongs to the TPP enzyme family.</text>
</comment>
<dbReference type="InterPro" id="IPR045229">
    <property type="entry name" value="TPP_enz"/>
</dbReference>
<evidence type="ECO:0000313" key="9">
    <source>
        <dbReference type="Proteomes" id="UP000198420"/>
    </source>
</evidence>
<dbReference type="GO" id="GO:0000287">
    <property type="term" value="F:magnesium ion binding"/>
    <property type="evidence" value="ECO:0007669"/>
    <property type="project" value="InterPro"/>
</dbReference>
<dbReference type="CDD" id="cd07035">
    <property type="entry name" value="TPP_PYR_POX_like"/>
    <property type="match status" value="1"/>
</dbReference>
<keyword evidence="9" id="KW-1185">Reference proteome</keyword>
<dbReference type="SUPFAM" id="SSF52467">
    <property type="entry name" value="DHS-like NAD/FAD-binding domain"/>
    <property type="match status" value="1"/>
</dbReference>
<dbReference type="Gene3D" id="3.40.50.1220">
    <property type="entry name" value="TPP-binding domain"/>
    <property type="match status" value="1"/>
</dbReference>
<evidence type="ECO:0000259" key="5">
    <source>
        <dbReference type="Pfam" id="PF00205"/>
    </source>
</evidence>
<dbReference type="PANTHER" id="PTHR18968:SF13">
    <property type="entry name" value="ACETOLACTATE SYNTHASE CATALYTIC SUBUNIT, MITOCHONDRIAL"/>
    <property type="match status" value="1"/>
</dbReference>
<dbReference type="AlphaFoldDB" id="A0A239AXK7"/>
<dbReference type="Pfam" id="PF02775">
    <property type="entry name" value="TPP_enzyme_C"/>
    <property type="match status" value="1"/>
</dbReference>
<evidence type="ECO:0000259" key="7">
    <source>
        <dbReference type="Pfam" id="PF02776"/>
    </source>
</evidence>
<dbReference type="InterPro" id="IPR012000">
    <property type="entry name" value="Thiamin_PyroP_enz_cen_dom"/>
</dbReference>
<dbReference type="Pfam" id="PF02776">
    <property type="entry name" value="TPP_enzyme_N"/>
    <property type="match status" value="1"/>
</dbReference>
<accession>A0A239AXK7</accession>
<dbReference type="Pfam" id="PF00205">
    <property type="entry name" value="TPP_enzyme_M"/>
    <property type="match status" value="1"/>
</dbReference>
<dbReference type="RefSeq" id="WP_089314100.1">
    <property type="nucleotide sequence ID" value="NZ_FZNP01000009.1"/>
</dbReference>
<name>A0A239AXK7_9ACTN</name>
<dbReference type="OrthoDB" id="3203527at2"/>
<dbReference type="Proteomes" id="UP000198420">
    <property type="component" value="Unassembled WGS sequence"/>
</dbReference>
<evidence type="ECO:0000256" key="2">
    <source>
        <dbReference type="ARBA" id="ARBA00023052"/>
    </source>
</evidence>
<evidence type="ECO:0000256" key="1">
    <source>
        <dbReference type="ARBA" id="ARBA00007812"/>
    </source>
</evidence>
<keyword evidence="2 3" id="KW-0786">Thiamine pyrophosphate</keyword>
<feature type="domain" description="Thiamine pyrophosphate enzyme TPP-binding" evidence="6">
    <location>
        <begin position="389"/>
        <end position="534"/>
    </location>
</feature>
<reference evidence="9" key="1">
    <citation type="submission" date="2017-06" db="EMBL/GenBank/DDBJ databases">
        <authorList>
            <person name="Varghese N."/>
            <person name="Submissions S."/>
        </authorList>
    </citation>
    <scope>NUCLEOTIDE SEQUENCE [LARGE SCALE GENOMIC DNA]</scope>
    <source>
        <strain evidence="9">DSM 44485</strain>
    </source>
</reference>
<dbReference type="InterPro" id="IPR012001">
    <property type="entry name" value="Thiamin_PyroP_enz_TPP-bd_dom"/>
</dbReference>
<dbReference type="Gene3D" id="3.40.50.970">
    <property type="match status" value="2"/>
</dbReference>
<feature type="region of interest" description="Disordered" evidence="4">
    <location>
        <begin position="338"/>
        <end position="364"/>
    </location>
</feature>
<dbReference type="EMBL" id="FZNP01000009">
    <property type="protein sequence ID" value="SNS00466.1"/>
    <property type="molecule type" value="Genomic_DNA"/>
</dbReference>
<dbReference type="GO" id="GO:0003984">
    <property type="term" value="F:acetolactate synthase activity"/>
    <property type="evidence" value="ECO:0007669"/>
    <property type="project" value="TreeGrafter"/>
</dbReference>
<gene>
    <name evidence="8" type="ORF">SAMN06265355_109282</name>
</gene>
<feature type="domain" description="Thiamine pyrophosphate enzyme central" evidence="5">
    <location>
        <begin position="193"/>
        <end position="326"/>
    </location>
</feature>
<evidence type="ECO:0000313" key="8">
    <source>
        <dbReference type="EMBL" id="SNS00466.1"/>
    </source>
</evidence>
<sequence>MSEDVEDVTGAVVAALVAEDTDVIFALMGDGNVDLLARTATGTGIELVHACHEQGAVAMADGYARFSGRPGVASVTHGPGLSNTATSLLTAAAARSGVVLLAPDTPTGDLEHPQRFDQRGFVEAAGAYFRPLHRPGTVYTDTAAVFRHVRAGKGPAVLNAPTDVMLARLPAGTGTYEPAAAPPSPPPPDPRLVAEAAAALTAARRPAILVGRGVAPGGGAAAVGELADLLAAPIATTLKAKGLLAHHPRHLGVAGGLGSGRAGQVLAEADCVLVLGASANQWTTDGGTALSGGMVVHVDRDGEAIGRHSAADLGVVGDAAATAGALCALIGGTGRPAPTGWTVPDGPGRPAPGTDQSVAAAPDTSPVHPRLAVEALDAVLPEDRLVVVDAGHFGSYAQQTLRSWDPRRYAFTHDFGAIGQALGVAIGAAVARPGERVTAVLGDGCLMMSLSELSTAVRYRLPLTLFVMNDGGYGQERHSLTAKGLPDTEAWHAWPDIGEVARGFGIAAHCIRSVRDLDLLQTLPKTTGPVLFDVHIDPEPRNPAFAEIASRLSGAALRQTSSP</sequence>
<feature type="domain" description="Thiamine pyrophosphate enzyme N-terminal TPP-binding" evidence="7">
    <location>
        <begin position="9"/>
        <end position="118"/>
    </location>
</feature>
<evidence type="ECO:0000256" key="3">
    <source>
        <dbReference type="RuleBase" id="RU362132"/>
    </source>
</evidence>
<dbReference type="GO" id="GO:0009097">
    <property type="term" value="P:isoleucine biosynthetic process"/>
    <property type="evidence" value="ECO:0007669"/>
    <property type="project" value="TreeGrafter"/>
</dbReference>
<dbReference type="PANTHER" id="PTHR18968">
    <property type="entry name" value="THIAMINE PYROPHOSPHATE ENZYMES"/>
    <property type="match status" value="1"/>
</dbReference>